<gene>
    <name evidence="11" type="ORF">B2A_08190</name>
</gene>
<keyword evidence="7" id="KW-0798">TonB box</keyword>
<feature type="domain" description="TonB-dependent receptor plug" evidence="10">
    <location>
        <begin position="2"/>
        <end position="105"/>
    </location>
</feature>
<dbReference type="GO" id="GO:0006826">
    <property type="term" value="P:iron ion transport"/>
    <property type="evidence" value="ECO:0007669"/>
    <property type="project" value="UniProtKB-KW"/>
</dbReference>
<feature type="non-terminal residue" evidence="11">
    <location>
        <position position="190"/>
    </location>
</feature>
<dbReference type="PANTHER" id="PTHR32552:SF81">
    <property type="entry name" value="TONB-DEPENDENT OUTER MEMBRANE RECEPTOR"/>
    <property type="match status" value="1"/>
</dbReference>
<evidence type="ECO:0000256" key="9">
    <source>
        <dbReference type="ARBA" id="ARBA00023237"/>
    </source>
</evidence>
<dbReference type="Gene3D" id="2.40.170.20">
    <property type="entry name" value="TonB-dependent receptor, beta-barrel domain"/>
    <property type="match status" value="1"/>
</dbReference>
<keyword evidence="9" id="KW-0998">Cell outer membrane</keyword>
<evidence type="ECO:0000259" key="10">
    <source>
        <dbReference type="Pfam" id="PF07715"/>
    </source>
</evidence>
<dbReference type="InterPro" id="IPR039426">
    <property type="entry name" value="TonB-dep_rcpt-like"/>
</dbReference>
<keyword evidence="6" id="KW-0406">Ion transport</keyword>
<dbReference type="InterPro" id="IPR012910">
    <property type="entry name" value="Plug_dom"/>
</dbReference>
<dbReference type="AlphaFoldDB" id="T1B0X9"/>
<evidence type="ECO:0000256" key="1">
    <source>
        <dbReference type="ARBA" id="ARBA00004571"/>
    </source>
</evidence>
<protein>
    <submittedName>
        <fullName evidence="11">TonB-dependent receptor</fullName>
    </submittedName>
</protein>
<evidence type="ECO:0000256" key="6">
    <source>
        <dbReference type="ARBA" id="ARBA00023065"/>
    </source>
</evidence>
<keyword evidence="8" id="KW-0472">Membrane</keyword>
<sequence>LTGKTLQQLNVQTFSQFVKYLPNVTTASAGPGNGIIFMRGLSDGVVGAQGQGTVGTFPNVAVYLDDSSVMQPGRDLNVYAVDLKRIEVLEGPQGTLFGAGAEAGVVRYITNKPNLYHYEVNVNGAYGITAHGDPNHHMSAVFNWPIIPGRFAARLVWFTDHRGGYINNLPATFSRSPHDVGLVYENGGVV</sequence>
<evidence type="ECO:0000256" key="7">
    <source>
        <dbReference type="ARBA" id="ARBA00023077"/>
    </source>
</evidence>
<keyword evidence="3" id="KW-0410">Iron transport</keyword>
<proteinExistence type="predicted"/>
<accession>T1B0X9</accession>
<dbReference type="PROSITE" id="PS52016">
    <property type="entry name" value="TONB_DEPENDENT_REC_3"/>
    <property type="match status" value="1"/>
</dbReference>
<dbReference type="EMBL" id="AUZZ01005887">
    <property type="protein sequence ID" value="EQD47990.1"/>
    <property type="molecule type" value="Genomic_DNA"/>
</dbReference>
<evidence type="ECO:0000256" key="5">
    <source>
        <dbReference type="ARBA" id="ARBA00023004"/>
    </source>
</evidence>
<dbReference type="Pfam" id="PF07715">
    <property type="entry name" value="Plug"/>
    <property type="match status" value="1"/>
</dbReference>
<keyword evidence="4" id="KW-0812">Transmembrane</keyword>
<dbReference type="PANTHER" id="PTHR32552">
    <property type="entry name" value="FERRICHROME IRON RECEPTOR-RELATED"/>
    <property type="match status" value="1"/>
</dbReference>
<evidence type="ECO:0000256" key="2">
    <source>
        <dbReference type="ARBA" id="ARBA00022448"/>
    </source>
</evidence>
<comment type="caution">
    <text evidence="11">The sequence shown here is derived from an EMBL/GenBank/DDBJ whole genome shotgun (WGS) entry which is preliminary data.</text>
</comment>
<evidence type="ECO:0000256" key="3">
    <source>
        <dbReference type="ARBA" id="ARBA00022496"/>
    </source>
</evidence>
<keyword evidence="5" id="KW-0408">Iron</keyword>
<keyword evidence="2" id="KW-0813">Transport</keyword>
<keyword evidence="11" id="KW-0675">Receptor</keyword>
<reference evidence="11" key="1">
    <citation type="submission" date="2013-08" db="EMBL/GenBank/DDBJ databases">
        <authorList>
            <person name="Mendez C."/>
            <person name="Richter M."/>
            <person name="Ferrer M."/>
            <person name="Sanchez J."/>
        </authorList>
    </citation>
    <scope>NUCLEOTIDE SEQUENCE</scope>
</reference>
<dbReference type="InterPro" id="IPR036942">
    <property type="entry name" value="Beta-barrel_TonB_sf"/>
</dbReference>
<comment type="subcellular location">
    <subcellularLocation>
        <location evidence="1">Cell outer membrane</location>
        <topology evidence="1">Multi-pass membrane protein</topology>
    </subcellularLocation>
</comment>
<name>T1B0X9_9ZZZZ</name>
<evidence type="ECO:0000256" key="4">
    <source>
        <dbReference type="ARBA" id="ARBA00022692"/>
    </source>
</evidence>
<reference evidence="11" key="2">
    <citation type="journal article" date="2014" name="ISME J.">
        <title>Microbial stratification in low pH oxic and suboxic macroscopic growths along an acid mine drainage.</title>
        <authorList>
            <person name="Mendez-Garcia C."/>
            <person name="Mesa V."/>
            <person name="Sprenger R.R."/>
            <person name="Richter M."/>
            <person name="Diez M.S."/>
            <person name="Solano J."/>
            <person name="Bargiela R."/>
            <person name="Golyshina O.V."/>
            <person name="Manteca A."/>
            <person name="Ramos J.L."/>
            <person name="Gallego J.R."/>
            <person name="Llorente I."/>
            <person name="Martins Dos Santos V.A."/>
            <person name="Jensen O.N."/>
            <person name="Pelaez A.I."/>
            <person name="Sanchez J."/>
            <person name="Ferrer M."/>
        </authorList>
    </citation>
    <scope>NUCLEOTIDE SEQUENCE</scope>
</reference>
<dbReference type="SUPFAM" id="SSF56935">
    <property type="entry name" value="Porins"/>
    <property type="match status" value="1"/>
</dbReference>
<feature type="non-terminal residue" evidence="11">
    <location>
        <position position="1"/>
    </location>
</feature>
<dbReference type="GO" id="GO:0009279">
    <property type="term" value="C:cell outer membrane"/>
    <property type="evidence" value="ECO:0007669"/>
    <property type="project" value="UniProtKB-SubCell"/>
</dbReference>
<organism evidence="11">
    <name type="scientific">mine drainage metagenome</name>
    <dbReference type="NCBI Taxonomy" id="410659"/>
    <lineage>
        <taxon>unclassified sequences</taxon>
        <taxon>metagenomes</taxon>
        <taxon>ecological metagenomes</taxon>
    </lineage>
</organism>
<evidence type="ECO:0000256" key="8">
    <source>
        <dbReference type="ARBA" id="ARBA00023136"/>
    </source>
</evidence>
<evidence type="ECO:0000313" key="11">
    <source>
        <dbReference type="EMBL" id="EQD47990.1"/>
    </source>
</evidence>